<dbReference type="PANTHER" id="PTHR45138:SF9">
    <property type="entry name" value="DIGUANYLATE CYCLASE DGCM-RELATED"/>
    <property type="match status" value="1"/>
</dbReference>
<dbReference type="CDD" id="cd01949">
    <property type="entry name" value="GGDEF"/>
    <property type="match status" value="1"/>
</dbReference>
<evidence type="ECO:0000256" key="1">
    <source>
        <dbReference type="ARBA" id="ARBA00012528"/>
    </source>
</evidence>
<dbReference type="SMART" id="SM00267">
    <property type="entry name" value="GGDEF"/>
    <property type="match status" value="1"/>
</dbReference>
<gene>
    <name evidence="5" type="ORF">RGE70_01620</name>
</gene>
<sequence>MSNKTVFNTDIFLLDEPNELISTEKWQKTVDLLARLFEAPAGFLVQYTDKGFQVTISSSQETNPYPAGIIIGPEVNIFCRRIVETRQELYVSNALVDTCWDSNPEVHIDGFRSYLGVPIFWPNGDPFGTFCVMDYKKTDYKSTYLELIRHLKDILESDLSLIGAYAEMKTLAITDPLSGVHNRRGFMVLAEQRIKLAKRTDTSLGAFYLDIDHFKAINDEYGHGVGDEVIRCVGSVLTQCVRQSDVVGRIGGDEFVALVMFDEKEALQVVKKRIITAIAARNQQGNLPSFTVSIGIAEINYEDSISTQLDMADKDMLQRKAELAKSLKSPETEASSGKTRCES</sequence>
<dbReference type="GO" id="GO:0052621">
    <property type="term" value="F:diguanylate cyclase activity"/>
    <property type="evidence" value="ECO:0007669"/>
    <property type="project" value="UniProtKB-EC"/>
</dbReference>
<dbReference type="EMBL" id="CP136522">
    <property type="protein sequence ID" value="WOT05553.1"/>
    <property type="molecule type" value="Genomic_DNA"/>
</dbReference>
<dbReference type="Pfam" id="PF00990">
    <property type="entry name" value="GGDEF"/>
    <property type="match status" value="1"/>
</dbReference>
<reference evidence="5 6" key="1">
    <citation type="submission" date="2023-10" db="EMBL/GenBank/DDBJ databases">
        <title>Complete genome sequence of Shewanella sp. DAU334.</title>
        <authorList>
            <person name="Lee Y.-S."/>
            <person name="Jeong H.-R."/>
            <person name="Hwang E.-J."/>
            <person name="Choi Y.-L."/>
            <person name="Kim G.-D."/>
        </authorList>
    </citation>
    <scope>NUCLEOTIDE SEQUENCE [LARGE SCALE GENOMIC DNA]</scope>
    <source>
        <strain evidence="5 6">DAU334</strain>
    </source>
</reference>
<dbReference type="Gene3D" id="3.30.450.40">
    <property type="match status" value="1"/>
</dbReference>
<dbReference type="PROSITE" id="PS50887">
    <property type="entry name" value="GGDEF"/>
    <property type="match status" value="1"/>
</dbReference>
<dbReference type="NCBIfam" id="TIGR00254">
    <property type="entry name" value="GGDEF"/>
    <property type="match status" value="1"/>
</dbReference>
<dbReference type="InterPro" id="IPR029787">
    <property type="entry name" value="Nucleotide_cyclase"/>
</dbReference>
<dbReference type="RefSeq" id="WP_310469815.1">
    <property type="nucleotide sequence ID" value="NZ_CP136522.1"/>
</dbReference>
<keyword evidence="5" id="KW-0548">Nucleotidyltransferase</keyword>
<feature type="compositionally biased region" description="Basic and acidic residues" evidence="3">
    <location>
        <begin position="322"/>
        <end position="331"/>
    </location>
</feature>
<accession>A0ABZ0K126</accession>
<dbReference type="Proteomes" id="UP001529491">
    <property type="component" value="Chromosome"/>
</dbReference>
<dbReference type="InterPro" id="IPR043128">
    <property type="entry name" value="Rev_trsase/Diguanyl_cyclase"/>
</dbReference>
<keyword evidence="5" id="KW-0808">Transferase</keyword>
<keyword evidence="6" id="KW-1185">Reference proteome</keyword>
<dbReference type="InterPro" id="IPR003018">
    <property type="entry name" value="GAF"/>
</dbReference>
<evidence type="ECO:0000256" key="3">
    <source>
        <dbReference type="SAM" id="MobiDB-lite"/>
    </source>
</evidence>
<evidence type="ECO:0000313" key="5">
    <source>
        <dbReference type="EMBL" id="WOT05553.1"/>
    </source>
</evidence>
<evidence type="ECO:0000313" key="6">
    <source>
        <dbReference type="Proteomes" id="UP001529491"/>
    </source>
</evidence>
<feature type="domain" description="GGDEF" evidence="4">
    <location>
        <begin position="202"/>
        <end position="333"/>
    </location>
</feature>
<dbReference type="Gene3D" id="3.30.70.270">
    <property type="match status" value="1"/>
</dbReference>
<dbReference type="SUPFAM" id="SSF55781">
    <property type="entry name" value="GAF domain-like"/>
    <property type="match status" value="1"/>
</dbReference>
<dbReference type="InterPro" id="IPR029016">
    <property type="entry name" value="GAF-like_dom_sf"/>
</dbReference>
<feature type="region of interest" description="Disordered" evidence="3">
    <location>
        <begin position="322"/>
        <end position="343"/>
    </location>
</feature>
<dbReference type="PANTHER" id="PTHR45138">
    <property type="entry name" value="REGULATORY COMPONENTS OF SENSORY TRANSDUCTION SYSTEM"/>
    <property type="match status" value="1"/>
</dbReference>
<dbReference type="SUPFAM" id="SSF55073">
    <property type="entry name" value="Nucleotide cyclase"/>
    <property type="match status" value="1"/>
</dbReference>
<dbReference type="EC" id="2.7.7.65" evidence="1"/>
<dbReference type="SMART" id="SM00065">
    <property type="entry name" value="GAF"/>
    <property type="match status" value="1"/>
</dbReference>
<dbReference type="InterPro" id="IPR000160">
    <property type="entry name" value="GGDEF_dom"/>
</dbReference>
<comment type="catalytic activity">
    <reaction evidence="2">
        <text>2 GTP = 3',3'-c-di-GMP + 2 diphosphate</text>
        <dbReference type="Rhea" id="RHEA:24898"/>
        <dbReference type="ChEBI" id="CHEBI:33019"/>
        <dbReference type="ChEBI" id="CHEBI:37565"/>
        <dbReference type="ChEBI" id="CHEBI:58805"/>
        <dbReference type="EC" id="2.7.7.65"/>
    </reaction>
</comment>
<name>A0ABZ0K126_9GAMM</name>
<proteinExistence type="predicted"/>
<dbReference type="InterPro" id="IPR050469">
    <property type="entry name" value="Diguanylate_Cyclase"/>
</dbReference>
<evidence type="ECO:0000259" key="4">
    <source>
        <dbReference type="PROSITE" id="PS50887"/>
    </source>
</evidence>
<evidence type="ECO:0000256" key="2">
    <source>
        <dbReference type="ARBA" id="ARBA00034247"/>
    </source>
</evidence>
<organism evidence="5 6">
    <name type="scientific">Shewanella youngdeokensis</name>
    <dbReference type="NCBI Taxonomy" id="2999068"/>
    <lineage>
        <taxon>Bacteria</taxon>
        <taxon>Pseudomonadati</taxon>
        <taxon>Pseudomonadota</taxon>
        <taxon>Gammaproteobacteria</taxon>
        <taxon>Alteromonadales</taxon>
        <taxon>Shewanellaceae</taxon>
        <taxon>Shewanella</taxon>
    </lineage>
</organism>
<protein>
    <recommendedName>
        <fullName evidence="1">diguanylate cyclase</fullName>
        <ecNumber evidence="1">2.7.7.65</ecNumber>
    </recommendedName>
</protein>
<dbReference type="Pfam" id="PF01590">
    <property type="entry name" value="GAF"/>
    <property type="match status" value="1"/>
</dbReference>
<feature type="compositionally biased region" description="Polar residues" evidence="3">
    <location>
        <begin position="332"/>
        <end position="343"/>
    </location>
</feature>